<keyword evidence="4" id="KW-1185">Reference proteome</keyword>
<evidence type="ECO:0000313" key="4">
    <source>
        <dbReference type="Proteomes" id="UP000803844"/>
    </source>
</evidence>
<dbReference type="PANTHER" id="PTHR21456">
    <property type="entry name" value="FAMILY WITH SEQUENCE SIMILARITY 102"/>
    <property type="match status" value="1"/>
</dbReference>
<reference evidence="3" key="1">
    <citation type="journal article" date="2020" name="Phytopathology">
        <title>Genome sequence of the chestnut blight fungus Cryphonectria parasitica EP155: A fundamental resource for an archetypical invasive plant pathogen.</title>
        <authorList>
            <person name="Crouch J.A."/>
            <person name="Dawe A."/>
            <person name="Aerts A."/>
            <person name="Barry K."/>
            <person name="Churchill A.C.L."/>
            <person name="Grimwood J."/>
            <person name="Hillman B."/>
            <person name="Milgroom M.G."/>
            <person name="Pangilinan J."/>
            <person name="Smith M."/>
            <person name="Salamov A."/>
            <person name="Schmutz J."/>
            <person name="Yadav J."/>
            <person name="Grigoriev I.V."/>
            <person name="Nuss D."/>
        </authorList>
    </citation>
    <scope>NUCLEOTIDE SEQUENCE</scope>
    <source>
        <strain evidence="3">EP155</strain>
    </source>
</reference>
<dbReference type="InterPro" id="IPR039931">
    <property type="entry name" value="EEIG1/2-like"/>
</dbReference>
<feature type="region of interest" description="Disordered" evidence="1">
    <location>
        <begin position="303"/>
        <end position="368"/>
    </location>
</feature>
<sequence length="387" mass="41279">MPLTSPIYDLNNVPLVHGSSYIKWHLPHSIHSSHHGRTAKCPIANHRVEYNYGKIIPVRLAIDKTNSLAECPIELEVLQEFPTAPPSSAGPAEYVEESEAFVRESGFRPRPSGSGGSFSGNASFLQPGTARPHPQEVQSIDHDGVIRRYLMTDSKINSTLKIGILMVQLDGERNYVAPPLKTAPVFGGITGMGITGSASAAAGVAGSKPGGDVYELQDMYRRALAASWAGHPGELAANECIEDIFQGGDGFGSDSDDVNHRQSPGDVTPRGHGKRVGPRPAGQVMTFCAQATPAEGVALALAEDGEMQRDTTPATEAARARDGSRDSETGSHRGGGLGMRGRSESLASLTTMIESERGRSGFKSARELNEWEVRDDLVAWRLPGTAS</sequence>
<dbReference type="GeneID" id="63841933"/>
<dbReference type="Proteomes" id="UP000803844">
    <property type="component" value="Unassembled WGS sequence"/>
</dbReference>
<feature type="compositionally biased region" description="Basic and acidic residues" evidence="1">
    <location>
        <begin position="318"/>
        <end position="331"/>
    </location>
</feature>
<feature type="region of interest" description="Disordered" evidence="1">
    <location>
        <begin position="103"/>
        <end position="139"/>
    </location>
</feature>
<proteinExistence type="predicted"/>
<name>A0A9P4Y8U3_CRYP1</name>
<dbReference type="OrthoDB" id="3365224at2759"/>
<dbReference type="RefSeq" id="XP_040779832.1">
    <property type="nucleotide sequence ID" value="XM_040924804.1"/>
</dbReference>
<organism evidence="3 4">
    <name type="scientific">Cryphonectria parasitica (strain ATCC 38755 / EP155)</name>
    <dbReference type="NCBI Taxonomy" id="660469"/>
    <lineage>
        <taxon>Eukaryota</taxon>
        <taxon>Fungi</taxon>
        <taxon>Dikarya</taxon>
        <taxon>Ascomycota</taxon>
        <taxon>Pezizomycotina</taxon>
        <taxon>Sordariomycetes</taxon>
        <taxon>Sordariomycetidae</taxon>
        <taxon>Diaporthales</taxon>
        <taxon>Cryphonectriaceae</taxon>
        <taxon>Cryphonectria-Endothia species complex</taxon>
        <taxon>Cryphonectria</taxon>
    </lineage>
</organism>
<dbReference type="Pfam" id="PF10358">
    <property type="entry name" value="NT-C2"/>
    <property type="match status" value="1"/>
</dbReference>
<dbReference type="AlphaFoldDB" id="A0A9P4Y8U3"/>
<protein>
    <recommendedName>
        <fullName evidence="2">C2 NT-type domain-containing protein</fullName>
    </recommendedName>
</protein>
<evidence type="ECO:0000313" key="3">
    <source>
        <dbReference type="EMBL" id="KAF3768871.1"/>
    </source>
</evidence>
<dbReference type="EMBL" id="MU032345">
    <property type="protein sequence ID" value="KAF3768871.1"/>
    <property type="molecule type" value="Genomic_DNA"/>
</dbReference>
<feature type="region of interest" description="Disordered" evidence="1">
    <location>
        <begin position="248"/>
        <end position="280"/>
    </location>
</feature>
<dbReference type="PANTHER" id="PTHR21456:SF1">
    <property type="entry name" value="C2 NT-TYPE DOMAIN-CONTAINING PROTEIN"/>
    <property type="match status" value="1"/>
</dbReference>
<gene>
    <name evidence="3" type="ORF">M406DRAFT_62893</name>
</gene>
<evidence type="ECO:0000256" key="1">
    <source>
        <dbReference type="SAM" id="MobiDB-lite"/>
    </source>
</evidence>
<feature type="compositionally biased region" description="Basic and acidic residues" evidence="1">
    <location>
        <begin position="354"/>
        <end position="368"/>
    </location>
</feature>
<dbReference type="InterPro" id="IPR019448">
    <property type="entry name" value="NT-C2"/>
</dbReference>
<comment type="caution">
    <text evidence="3">The sequence shown here is derived from an EMBL/GenBank/DDBJ whole genome shotgun (WGS) entry which is preliminary data.</text>
</comment>
<feature type="domain" description="C2 NT-type" evidence="2">
    <location>
        <begin position="1"/>
        <end position="168"/>
    </location>
</feature>
<accession>A0A9P4Y8U3</accession>
<dbReference type="PROSITE" id="PS51840">
    <property type="entry name" value="C2_NT"/>
    <property type="match status" value="1"/>
</dbReference>
<evidence type="ECO:0000259" key="2">
    <source>
        <dbReference type="PROSITE" id="PS51840"/>
    </source>
</evidence>